<dbReference type="AlphaFoldDB" id="A0A1H3JBW7"/>
<accession>A0A1H3JBW7</accession>
<protein>
    <recommendedName>
        <fullName evidence="3">Recombinase zinc beta ribbon domain-containing protein</fullName>
    </recommendedName>
</protein>
<evidence type="ECO:0000313" key="2">
    <source>
        <dbReference type="Proteomes" id="UP000242415"/>
    </source>
</evidence>
<dbReference type="EMBL" id="FNPH01000002">
    <property type="protein sequence ID" value="SDY37426.1"/>
    <property type="molecule type" value="Genomic_DNA"/>
</dbReference>
<gene>
    <name evidence="1" type="ORF">SAMN05444365_10245</name>
</gene>
<proteinExistence type="predicted"/>
<keyword evidence="2" id="KW-1185">Reference proteome</keyword>
<evidence type="ECO:0008006" key="3">
    <source>
        <dbReference type="Google" id="ProtNLM"/>
    </source>
</evidence>
<sequence length="109" mass="12523">MGIMVTAQPRGSRSDPYFLRGLLYCGERRLVPVYSARSARYYACPNLRCRRLLVLAEEIEQLVWGRYVQLNADAADTVSRDRRRDALLTVLQGVRIGASLNDLDFSWRD</sequence>
<dbReference type="Proteomes" id="UP000242415">
    <property type="component" value="Unassembled WGS sequence"/>
</dbReference>
<name>A0A1H3JBW7_9ACTN</name>
<reference evidence="2" key="1">
    <citation type="submission" date="2016-10" db="EMBL/GenBank/DDBJ databases">
        <authorList>
            <person name="Varghese N."/>
            <person name="Submissions S."/>
        </authorList>
    </citation>
    <scope>NUCLEOTIDE SEQUENCE [LARGE SCALE GENOMIC DNA]</scope>
    <source>
        <strain evidence="2">DSM 45245</strain>
    </source>
</reference>
<evidence type="ECO:0000313" key="1">
    <source>
        <dbReference type="EMBL" id="SDY37426.1"/>
    </source>
</evidence>
<organism evidence="1 2">
    <name type="scientific">Micromonospora pattaloongensis</name>
    <dbReference type="NCBI Taxonomy" id="405436"/>
    <lineage>
        <taxon>Bacteria</taxon>
        <taxon>Bacillati</taxon>
        <taxon>Actinomycetota</taxon>
        <taxon>Actinomycetes</taxon>
        <taxon>Micromonosporales</taxon>
        <taxon>Micromonosporaceae</taxon>
        <taxon>Micromonospora</taxon>
    </lineage>
</organism>